<dbReference type="AlphaFoldDB" id="A0A3M8R7R2"/>
<feature type="region of interest" description="Disordered" evidence="1">
    <location>
        <begin position="1"/>
        <end position="36"/>
    </location>
</feature>
<accession>A0A3M8R7R2</accession>
<dbReference type="EMBL" id="RIZI01000149">
    <property type="protein sequence ID" value="RNF64395.1"/>
    <property type="molecule type" value="Genomic_DNA"/>
</dbReference>
<evidence type="ECO:0000256" key="1">
    <source>
        <dbReference type="SAM" id="MobiDB-lite"/>
    </source>
</evidence>
<gene>
    <name evidence="2" type="ORF">EC580_05670</name>
</gene>
<reference evidence="2" key="1">
    <citation type="submission" date="2018-10" db="EMBL/GenBank/DDBJ databases">
        <title>Acidithiobacillus sulfuriphilus sp. nov.: an extremely acidophilic sulfur-oxidizing chemolithotroph isolated from a neutral pH environment.</title>
        <authorList>
            <person name="Falagan C."/>
            <person name="Moya-Beltran A."/>
            <person name="Quatrini R."/>
            <person name="Johnson D.B."/>
        </authorList>
    </citation>
    <scope>NUCLEOTIDE SEQUENCE [LARGE SCALE GENOMIC DNA]</scope>
    <source>
        <strain evidence="2">CJ-2</strain>
    </source>
</reference>
<protein>
    <submittedName>
        <fullName evidence="2">Uncharacterized protein</fullName>
    </submittedName>
</protein>
<name>A0A3M8R7R2_9PROT</name>
<sequence length="63" mass="6264">MPPTISAAIRAEPSTAPVAAAEKDAMPTTAASTGFRSRPGKMVCAKMAVSALKLAGHLTPGNG</sequence>
<comment type="caution">
    <text evidence="2">The sequence shown here is derived from an EMBL/GenBank/DDBJ whole genome shotgun (WGS) entry which is preliminary data.</text>
</comment>
<organism evidence="2">
    <name type="scientific">Acidithiobacillus sulfuriphilus</name>
    <dbReference type="NCBI Taxonomy" id="1867749"/>
    <lineage>
        <taxon>Bacteria</taxon>
        <taxon>Pseudomonadati</taxon>
        <taxon>Pseudomonadota</taxon>
        <taxon>Acidithiobacillia</taxon>
        <taxon>Acidithiobacillales</taxon>
        <taxon>Acidithiobacillaceae</taxon>
        <taxon>Acidithiobacillus</taxon>
    </lineage>
</organism>
<proteinExistence type="predicted"/>
<evidence type="ECO:0000313" key="2">
    <source>
        <dbReference type="EMBL" id="RNF64395.1"/>
    </source>
</evidence>